<dbReference type="HOGENOM" id="CLU_2503953_0_0_1"/>
<proteinExistence type="predicted"/>
<dbReference type="OrthoDB" id="2675519at2759"/>
<dbReference type="InParanoid" id="A0A0D0E4M8"/>
<dbReference type="STRING" id="930991.A0A0D0E4M8"/>
<accession>A0A0D0E4M8</accession>
<dbReference type="AlphaFoldDB" id="A0A0D0E4M8"/>
<reference evidence="1 2" key="1">
    <citation type="submission" date="2014-04" db="EMBL/GenBank/DDBJ databases">
        <authorList>
            <consortium name="DOE Joint Genome Institute"/>
            <person name="Kuo A."/>
            <person name="Kohler A."/>
            <person name="Jargeat P."/>
            <person name="Nagy L.G."/>
            <person name="Floudas D."/>
            <person name="Copeland A."/>
            <person name="Barry K.W."/>
            <person name="Cichocki N."/>
            <person name="Veneault-Fourrey C."/>
            <person name="LaButti K."/>
            <person name="Lindquist E.A."/>
            <person name="Lipzen A."/>
            <person name="Lundell T."/>
            <person name="Morin E."/>
            <person name="Murat C."/>
            <person name="Sun H."/>
            <person name="Tunlid A."/>
            <person name="Henrissat B."/>
            <person name="Grigoriev I.V."/>
            <person name="Hibbett D.S."/>
            <person name="Martin F."/>
            <person name="Nordberg H.P."/>
            <person name="Cantor M.N."/>
            <person name="Hua S.X."/>
        </authorList>
    </citation>
    <scope>NUCLEOTIDE SEQUENCE [LARGE SCALE GENOMIC DNA]</scope>
    <source>
        <strain evidence="1 2">Ve08.2h10</strain>
    </source>
</reference>
<keyword evidence="2" id="KW-1185">Reference proteome</keyword>
<organism evidence="1 2">
    <name type="scientific">Paxillus rubicundulus Ve08.2h10</name>
    <dbReference type="NCBI Taxonomy" id="930991"/>
    <lineage>
        <taxon>Eukaryota</taxon>
        <taxon>Fungi</taxon>
        <taxon>Dikarya</taxon>
        <taxon>Basidiomycota</taxon>
        <taxon>Agaricomycotina</taxon>
        <taxon>Agaricomycetes</taxon>
        <taxon>Agaricomycetidae</taxon>
        <taxon>Boletales</taxon>
        <taxon>Paxilineae</taxon>
        <taxon>Paxillaceae</taxon>
        <taxon>Paxillus</taxon>
    </lineage>
</organism>
<name>A0A0D0E4M8_9AGAM</name>
<feature type="non-terminal residue" evidence="1">
    <location>
        <position position="1"/>
    </location>
</feature>
<evidence type="ECO:0000313" key="2">
    <source>
        <dbReference type="Proteomes" id="UP000054538"/>
    </source>
</evidence>
<dbReference type="Proteomes" id="UP000054538">
    <property type="component" value="Unassembled WGS sequence"/>
</dbReference>
<reference evidence="2" key="2">
    <citation type="submission" date="2015-01" db="EMBL/GenBank/DDBJ databases">
        <title>Evolutionary Origins and Diversification of the Mycorrhizal Mutualists.</title>
        <authorList>
            <consortium name="DOE Joint Genome Institute"/>
            <consortium name="Mycorrhizal Genomics Consortium"/>
            <person name="Kohler A."/>
            <person name="Kuo A."/>
            <person name="Nagy L.G."/>
            <person name="Floudas D."/>
            <person name="Copeland A."/>
            <person name="Barry K.W."/>
            <person name="Cichocki N."/>
            <person name="Veneault-Fourrey C."/>
            <person name="LaButti K."/>
            <person name="Lindquist E.A."/>
            <person name="Lipzen A."/>
            <person name="Lundell T."/>
            <person name="Morin E."/>
            <person name="Murat C."/>
            <person name="Riley R."/>
            <person name="Ohm R."/>
            <person name="Sun H."/>
            <person name="Tunlid A."/>
            <person name="Henrissat B."/>
            <person name="Grigoriev I.V."/>
            <person name="Hibbett D.S."/>
            <person name="Martin F."/>
        </authorList>
    </citation>
    <scope>NUCLEOTIDE SEQUENCE [LARGE SCALE GENOMIC DNA]</scope>
    <source>
        <strain evidence="2">Ve08.2h10</strain>
    </source>
</reference>
<evidence type="ECO:0000313" key="1">
    <source>
        <dbReference type="EMBL" id="KIK96189.1"/>
    </source>
</evidence>
<dbReference type="EMBL" id="KN824999">
    <property type="protein sequence ID" value="KIK96189.1"/>
    <property type="molecule type" value="Genomic_DNA"/>
</dbReference>
<sequence>LIQAVDEEDQEPEYSAAEMSSTVQQYSPLTIKELLDYSCAEAWLGSFYQTAIQCLDDDPELYQLLDLDVDGIDDPDYSQAEEILAV</sequence>
<gene>
    <name evidence="1" type="ORF">PAXRUDRAFT_139024</name>
</gene>
<protein>
    <submittedName>
        <fullName evidence="1">Uncharacterized protein</fullName>
    </submittedName>
</protein>